<feature type="domain" description="DUF4382" evidence="3">
    <location>
        <begin position="67"/>
        <end position="203"/>
    </location>
</feature>
<evidence type="ECO:0000313" key="4">
    <source>
        <dbReference type="EMBL" id="MCQ3828605.1"/>
    </source>
</evidence>
<gene>
    <name evidence="4" type="ORF">HXX02_04055</name>
</gene>
<accession>A0ABT1NXK1</accession>
<feature type="signal peptide" evidence="2">
    <location>
        <begin position="1"/>
        <end position="21"/>
    </location>
</feature>
<dbReference type="RefSeq" id="WP_255873431.1">
    <property type="nucleotide sequence ID" value="NZ_JACASI010000013.1"/>
</dbReference>
<evidence type="ECO:0000259" key="3">
    <source>
        <dbReference type="Pfam" id="PF14321"/>
    </source>
</evidence>
<evidence type="ECO:0000256" key="2">
    <source>
        <dbReference type="SAM" id="SignalP"/>
    </source>
</evidence>
<proteinExistence type="predicted"/>
<name>A0ABT1NXK1_9GAMM</name>
<protein>
    <submittedName>
        <fullName evidence="4">Metallophosphoesterase</fullName>
    </submittedName>
</protein>
<sequence length="645" mass="67568">MWKISLPPVRHWLFQRSAAFALSTLLTACGGGAGGNAPAGEQNNAPPPPSNAQCETSDNGSDSEQCGALFVGITDADGDFLQYQVAVVSLSLERADGAVVEVLPSANTVDFAQYVDVTELVTAATVPVGTYIGGEITLDYREADVRVEVAGEARAATVVDDGGAQVEQITLALTIDNRNQLVIAPGIPAMLTADFDLAASHTVDVSGAEPAVTLYPVLVAEVNAHEHKDFRIRGPLITVAEKENDYRIAVRPFYRSQGRFGGVDIETDSETTWEINGEAYVGAAGLAALAELEAGTATLAMGVYEGGSRVFRARAVLVGASVPGAELDAVEGHVVARSDNLLTVRGATLVRTDGALAFNQQVTVQLADTTVVRKPLKPFELLTTDDISIGQRIRILGEWENERGSLQAQSGRAHLLLTRLSATGGERVSDTLQVAALAFGGRDISLFDFSGTGDVPENDASPTAYQVSAAGLHLGAIDPGAPLSIRGYVAPYASAPVDFNALSVADFSDARARMLLSWQGEGDTGAFVSLDGAGLTLSADGAIGAAHHIRRGAHHTDLFTLDALPSIAPADAQRFSCGIYTLAVPGDDSRELLFFSDFGSFATELGDRLAGGAAVKLLHASGYFDDGDNRFSAIGLSVVLRRPTN</sequence>
<reference evidence="4" key="1">
    <citation type="thesis" date="2020" institute="Technische Universitat Dresden" country="Dresden, Germany">
        <title>The Agarolytic System of Microbulbifer elongatus PORT2, Isolated from Batu Karas, Pangandaran West Java Indonesia.</title>
        <authorList>
            <person name="Anggraeni S.R."/>
        </authorList>
    </citation>
    <scope>NUCLEOTIDE SEQUENCE</scope>
    <source>
        <strain evidence="4">PORT2</strain>
    </source>
</reference>
<dbReference type="InterPro" id="IPR025491">
    <property type="entry name" value="DUF4382"/>
</dbReference>
<keyword evidence="5" id="KW-1185">Reference proteome</keyword>
<dbReference type="Pfam" id="PF14321">
    <property type="entry name" value="DUF4382"/>
    <property type="match status" value="1"/>
</dbReference>
<evidence type="ECO:0000313" key="5">
    <source>
        <dbReference type="Proteomes" id="UP001205566"/>
    </source>
</evidence>
<feature type="region of interest" description="Disordered" evidence="1">
    <location>
        <begin position="37"/>
        <end position="60"/>
    </location>
</feature>
<dbReference type="EMBL" id="JACASI010000013">
    <property type="protein sequence ID" value="MCQ3828605.1"/>
    <property type="molecule type" value="Genomic_DNA"/>
</dbReference>
<comment type="caution">
    <text evidence="4">The sequence shown here is derived from an EMBL/GenBank/DDBJ whole genome shotgun (WGS) entry which is preliminary data.</text>
</comment>
<dbReference type="PROSITE" id="PS51257">
    <property type="entry name" value="PROKAR_LIPOPROTEIN"/>
    <property type="match status" value="1"/>
</dbReference>
<dbReference type="Proteomes" id="UP001205566">
    <property type="component" value="Unassembled WGS sequence"/>
</dbReference>
<organism evidence="4 5">
    <name type="scientific">Microbulbifer elongatus</name>
    <dbReference type="NCBI Taxonomy" id="86173"/>
    <lineage>
        <taxon>Bacteria</taxon>
        <taxon>Pseudomonadati</taxon>
        <taxon>Pseudomonadota</taxon>
        <taxon>Gammaproteobacteria</taxon>
        <taxon>Cellvibrionales</taxon>
        <taxon>Microbulbiferaceae</taxon>
        <taxon>Microbulbifer</taxon>
    </lineage>
</organism>
<feature type="chain" id="PRO_5045764110" evidence="2">
    <location>
        <begin position="22"/>
        <end position="645"/>
    </location>
</feature>
<feature type="compositionally biased region" description="Polar residues" evidence="1">
    <location>
        <begin position="51"/>
        <end position="60"/>
    </location>
</feature>
<keyword evidence="2" id="KW-0732">Signal</keyword>
<evidence type="ECO:0000256" key="1">
    <source>
        <dbReference type="SAM" id="MobiDB-lite"/>
    </source>
</evidence>